<dbReference type="Gene3D" id="2.60.450.10">
    <property type="entry name" value="Lipopolysaccharide (LPS) transport protein A like domain"/>
    <property type="match status" value="1"/>
</dbReference>
<comment type="caution">
    <text evidence="7">The sequence shown here is derived from an EMBL/GenBank/DDBJ whole genome shotgun (WGS) entry which is preliminary data.</text>
</comment>
<keyword evidence="1" id="KW-1003">Cell membrane</keyword>
<keyword evidence="5 6" id="KW-0472">Membrane</keyword>
<evidence type="ECO:0000256" key="3">
    <source>
        <dbReference type="ARBA" id="ARBA00022692"/>
    </source>
</evidence>
<evidence type="ECO:0000256" key="2">
    <source>
        <dbReference type="ARBA" id="ARBA00022519"/>
    </source>
</evidence>
<evidence type="ECO:0000256" key="4">
    <source>
        <dbReference type="ARBA" id="ARBA00022989"/>
    </source>
</evidence>
<dbReference type="Proteomes" id="UP000680020">
    <property type="component" value="Unassembled WGS sequence"/>
</dbReference>
<dbReference type="GO" id="GO:0017089">
    <property type="term" value="F:glycolipid transfer activity"/>
    <property type="evidence" value="ECO:0007669"/>
    <property type="project" value="TreeGrafter"/>
</dbReference>
<evidence type="ECO:0000256" key="1">
    <source>
        <dbReference type="ARBA" id="ARBA00022475"/>
    </source>
</evidence>
<dbReference type="Pfam" id="PF06835">
    <property type="entry name" value="LptC"/>
    <property type="match status" value="1"/>
</dbReference>
<dbReference type="PANTHER" id="PTHR37481">
    <property type="entry name" value="LIPOPOLYSACCHARIDE EXPORT SYSTEM PROTEIN LPTC"/>
    <property type="match status" value="1"/>
</dbReference>
<feature type="transmembrane region" description="Helical" evidence="6">
    <location>
        <begin position="6"/>
        <end position="27"/>
    </location>
</feature>
<dbReference type="InterPro" id="IPR010664">
    <property type="entry name" value="LipoPS_assembly_LptC-rel"/>
</dbReference>
<evidence type="ECO:0000256" key="5">
    <source>
        <dbReference type="ARBA" id="ARBA00023136"/>
    </source>
</evidence>
<dbReference type="InterPro" id="IPR026265">
    <property type="entry name" value="LptC"/>
</dbReference>
<evidence type="ECO:0000313" key="7">
    <source>
        <dbReference type="EMBL" id="MBS7824783.1"/>
    </source>
</evidence>
<dbReference type="GO" id="GO:0015221">
    <property type="term" value="F:lipopolysaccharide transmembrane transporter activity"/>
    <property type="evidence" value="ECO:0007669"/>
    <property type="project" value="InterPro"/>
</dbReference>
<dbReference type="EMBL" id="JAGIBU010000004">
    <property type="protein sequence ID" value="MBS7824783.1"/>
    <property type="molecule type" value="Genomic_DNA"/>
</dbReference>
<dbReference type="GO" id="GO:0005886">
    <property type="term" value="C:plasma membrane"/>
    <property type="evidence" value="ECO:0007669"/>
    <property type="project" value="InterPro"/>
</dbReference>
<evidence type="ECO:0000256" key="6">
    <source>
        <dbReference type="SAM" id="Phobius"/>
    </source>
</evidence>
<keyword evidence="2" id="KW-0997">Cell inner membrane</keyword>
<accession>A0AB35C0A6</accession>
<reference evidence="7" key="1">
    <citation type="submission" date="2021-03" db="EMBL/GenBank/DDBJ databases">
        <title>Identification and antibiotic profiling of Wohlfahrtiimonas chitiniclastica, an underestimated human pathogen.</title>
        <authorList>
            <person name="Kopf A."/>
            <person name="Bunk B."/>
            <person name="Coldewey S."/>
            <person name="Gunzer F."/>
            <person name="Riedel T."/>
            <person name="Schroettner P."/>
        </authorList>
    </citation>
    <scope>NUCLEOTIDE SEQUENCE</scope>
    <source>
        <strain evidence="7">DSM 100917</strain>
    </source>
</reference>
<dbReference type="InterPro" id="IPR052363">
    <property type="entry name" value="LPS_export_LptC"/>
</dbReference>
<organism evidence="7 8">
    <name type="scientific">Wohlfahrtiimonas chitiniclastica</name>
    <dbReference type="NCBI Taxonomy" id="400946"/>
    <lineage>
        <taxon>Bacteria</taxon>
        <taxon>Pseudomonadati</taxon>
        <taxon>Pseudomonadota</taxon>
        <taxon>Gammaproteobacteria</taxon>
        <taxon>Cardiobacteriales</taxon>
        <taxon>Ignatzschineriaceae</taxon>
        <taxon>Wohlfahrtiimonas</taxon>
    </lineage>
</organism>
<proteinExistence type="predicted"/>
<sequence length="195" mass="22212">MLPKSFLQNAFFVVAIGGLAYVSMTLYNENNALTSEKSPFPFFEIKGYDLVRFDAKGDRIYTIKGPELEHYDDDRGSTLQHPFLTHFTDQGGIDWTARSDEAIVNEDQSLITMNEHVVLTKYNAENAKTTVLNTSQLYVHNKGEKVTNDVWTKIRSYPNNTIEGIGLIGYPNLGQFNLLKDVHSYYETIQDENTQ</sequence>
<evidence type="ECO:0000313" key="8">
    <source>
        <dbReference type="Proteomes" id="UP000680020"/>
    </source>
</evidence>
<dbReference type="PANTHER" id="PTHR37481:SF1">
    <property type="entry name" value="LIPOPOLYSACCHARIDE EXPORT SYSTEM PROTEIN LPTC"/>
    <property type="match status" value="1"/>
</dbReference>
<dbReference type="GO" id="GO:0030288">
    <property type="term" value="C:outer membrane-bounded periplasmic space"/>
    <property type="evidence" value="ECO:0007669"/>
    <property type="project" value="TreeGrafter"/>
</dbReference>
<dbReference type="NCBIfam" id="TIGR04409">
    <property type="entry name" value="LptC_YrbK"/>
    <property type="match status" value="1"/>
</dbReference>
<keyword evidence="4 6" id="KW-1133">Transmembrane helix</keyword>
<dbReference type="AlphaFoldDB" id="A0AB35C0A6"/>
<name>A0AB35C0A6_9GAMM</name>
<protein>
    <submittedName>
        <fullName evidence="7">LPS export ABC transporter periplasmic protein LptC</fullName>
    </submittedName>
</protein>
<dbReference type="RefSeq" id="WP_213403960.1">
    <property type="nucleotide sequence ID" value="NZ_JAGIBT010000005.1"/>
</dbReference>
<gene>
    <name evidence="7" type="primary">lptC</name>
    <name evidence="7" type="ORF">J7561_06140</name>
</gene>
<keyword evidence="3 6" id="KW-0812">Transmembrane</keyword>